<dbReference type="PANTHER" id="PTHR43797">
    <property type="entry name" value="HOMOCYSTEINE/CYSTEINE SYNTHASE"/>
    <property type="match status" value="1"/>
</dbReference>
<evidence type="ECO:0000313" key="8">
    <source>
        <dbReference type="Proteomes" id="UP000198703"/>
    </source>
</evidence>
<comment type="similarity">
    <text evidence="2 6">Belongs to the trans-sulfuration enzymes family.</text>
</comment>
<evidence type="ECO:0000256" key="6">
    <source>
        <dbReference type="RuleBase" id="RU362118"/>
    </source>
</evidence>
<dbReference type="OrthoDB" id="9805807at2"/>
<dbReference type="NCBIfam" id="NF004650">
    <property type="entry name" value="PRK05994.1"/>
    <property type="match status" value="1"/>
</dbReference>
<dbReference type="InterPro" id="IPR006235">
    <property type="entry name" value="OAc-hSer/O-AcSer_sulfhydrylase"/>
</dbReference>
<dbReference type="PANTHER" id="PTHR43797:SF2">
    <property type="entry name" value="HOMOCYSTEINE_CYSTEINE SYNTHASE"/>
    <property type="match status" value="1"/>
</dbReference>
<dbReference type="NCBIfam" id="TIGR01326">
    <property type="entry name" value="OAH_OAS_sulfhy"/>
    <property type="match status" value="1"/>
</dbReference>
<dbReference type="Gene3D" id="3.40.640.10">
    <property type="entry name" value="Type I PLP-dependent aspartate aminotransferase-like (Major domain)"/>
    <property type="match status" value="1"/>
</dbReference>
<dbReference type="GO" id="GO:0005737">
    <property type="term" value="C:cytoplasm"/>
    <property type="evidence" value="ECO:0007669"/>
    <property type="project" value="TreeGrafter"/>
</dbReference>
<dbReference type="InterPro" id="IPR000277">
    <property type="entry name" value="Cys/Met-Metab_PyrdxlP-dep_enz"/>
</dbReference>
<keyword evidence="3" id="KW-0808">Transferase</keyword>
<dbReference type="GO" id="GO:0004124">
    <property type="term" value="F:cysteine synthase activity"/>
    <property type="evidence" value="ECO:0007669"/>
    <property type="project" value="TreeGrafter"/>
</dbReference>
<organism evidence="7 8">
    <name type="scientific">Rubrimonas cliftonensis</name>
    <dbReference type="NCBI Taxonomy" id="89524"/>
    <lineage>
        <taxon>Bacteria</taxon>
        <taxon>Pseudomonadati</taxon>
        <taxon>Pseudomonadota</taxon>
        <taxon>Alphaproteobacteria</taxon>
        <taxon>Rhodobacterales</taxon>
        <taxon>Paracoccaceae</taxon>
        <taxon>Rubrimonas</taxon>
    </lineage>
</organism>
<dbReference type="Pfam" id="PF01053">
    <property type="entry name" value="Cys_Met_Meta_PP"/>
    <property type="match status" value="1"/>
</dbReference>
<dbReference type="AlphaFoldDB" id="A0A1H4B8G3"/>
<dbReference type="InterPro" id="IPR015422">
    <property type="entry name" value="PyrdxlP-dep_Trfase_small"/>
</dbReference>
<dbReference type="GO" id="GO:0071269">
    <property type="term" value="P:L-homocysteine biosynthetic process"/>
    <property type="evidence" value="ECO:0007669"/>
    <property type="project" value="TreeGrafter"/>
</dbReference>
<evidence type="ECO:0000256" key="2">
    <source>
        <dbReference type="ARBA" id="ARBA00009077"/>
    </source>
</evidence>
<dbReference type="CDD" id="cd00614">
    <property type="entry name" value="CGS_like"/>
    <property type="match status" value="1"/>
</dbReference>
<protein>
    <submittedName>
        <fullName evidence="7">O-acetylhomoserine sulfhydrylase</fullName>
    </submittedName>
</protein>
<dbReference type="EMBL" id="FNQM01000005">
    <property type="protein sequence ID" value="SEA44354.1"/>
    <property type="molecule type" value="Genomic_DNA"/>
</dbReference>
<dbReference type="GO" id="GO:0019346">
    <property type="term" value="P:transsulfuration"/>
    <property type="evidence" value="ECO:0007669"/>
    <property type="project" value="InterPro"/>
</dbReference>
<gene>
    <name evidence="7" type="ORF">SAMN05444370_10571</name>
</gene>
<evidence type="ECO:0000256" key="4">
    <source>
        <dbReference type="ARBA" id="ARBA00022898"/>
    </source>
</evidence>
<keyword evidence="8" id="KW-1185">Reference proteome</keyword>
<proteinExistence type="inferred from homology"/>
<sequence>MANRTYGFDTLQVHAGSQPDPATGARQTPIYQNTAYVFRDADHAAALFNLQELGFIYSRLQNPTVAVLAERVATLEGGVGAVACASGHAAQIMALFPLMRPGLNFVASTRLYGGSVNQFNHAFRHFGWEVRFVDFEDMAAVAAAIDENTRAVFCEAIANPGGYVTDLAAASAVARQAGLPLVVDNTTATPYLCRPFEHGADLVVHSTTKYLCGHATSMGGMVVDSGTFDWTASGKFPALSEPCPSYHGLKFHETFGNLAFTFYGIAVTLRDLGMCQAPMNAFETLIGIETLSLRMDRHCANALKVASWLERHPAVSFVNYAGLPSSPWAERAKRYCPKGCSAIFTFGLKGGYDAGVKLVDSVELFSHLANLGDARSLIIHPASTTHRQLTPEQQAAANAGPEVIRLSIGIEDADDLIADLEQALAASAGAVAAE</sequence>
<dbReference type="SUPFAM" id="SSF53383">
    <property type="entry name" value="PLP-dependent transferases"/>
    <property type="match status" value="1"/>
</dbReference>
<dbReference type="Proteomes" id="UP000198703">
    <property type="component" value="Unassembled WGS sequence"/>
</dbReference>
<name>A0A1H4B8G3_9RHOB</name>
<evidence type="ECO:0000256" key="3">
    <source>
        <dbReference type="ARBA" id="ARBA00022679"/>
    </source>
</evidence>
<evidence type="ECO:0000256" key="5">
    <source>
        <dbReference type="PIRSR" id="PIRSR001434-2"/>
    </source>
</evidence>
<keyword evidence="4 5" id="KW-0663">Pyridoxal phosphate</keyword>
<comment type="cofactor">
    <cofactor evidence="1 6">
        <name>pyridoxal 5'-phosphate</name>
        <dbReference type="ChEBI" id="CHEBI:597326"/>
    </cofactor>
</comment>
<dbReference type="RefSeq" id="WP_093252895.1">
    <property type="nucleotide sequence ID" value="NZ_FNQM01000005.1"/>
</dbReference>
<evidence type="ECO:0000256" key="1">
    <source>
        <dbReference type="ARBA" id="ARBA00001933"/>
    </source>
</evidence>
<accession>A0A1H4B8G3</accession>
<dbReference type="InterPro" id="IPR015424">
    <property type="entry name" value="PyrdxlP-dep_Trfase"/>
</dbReference>
<dbReference type="Gene3D" id="3.90.1150.10">
    <property type="entry name" value="Aspartate Aminotransferase, domain 1"/>
    <property type="match status" value="1"/>
</dbReference>
<dbReference type="STRING" id="89524.SAMN05444370_10571"/>
<reference evidence="7 8" key="1">
    <citation type="submission" date="2016-10" db="EMBL/GenBank/DDBJ databases">
        <authorList>
            <person name="de Groot N.N."/>
        </authorList>
    </citation>
    <scope>NUCLEOTIDE SEQUENCE [LARGE SCALE GENOMIC DNA]</scope>
    <source>
        <strain evidence="7 8">DSM 15345</strain>
    </source>
</reference>
<dbReference type="FunFam" id="3.40.640.10:FF:000035">
    <property type="entry name" value="O-succinylhomoserine sulfhydrylase"/>
    <property type="match status" value="1"/>
</dbReference>
<feature type="modified residue" description="N6-(pyridoxal phosphate)lysine" evidence="5">
    <location>
        <position position="209"/>
    </location>
</feature>
<dbReference type="InterPro" id="IPR015421">
    <property type="entry name" value="PyrdxlP-dep_Trfase_major"/>
</dbReference>
<dbReference type="GO" id="GO:0003961">
    <property type="term" value="F:O-acetylhomoserine aminocarboxypropyltransferase activity"/>
    <property type="evidence" value="ECO:0007669"/>
    <property type="project" value="TreeGrafter"/>
</dbReference>
<dbReference type="GO" id="GO:0030170">
    <property type="term" value="F:pyridoxal phosphate binding"/>
    <property type="evidence" value="ECO:0007669"/>
    <property type="project" value="InterPro"/>
</dbReference>
<dbReference type="GO" id="GO:0006535">
    <property type="term" value="P:cysteine biosynthetic process from serine"/>
    <property type="evidence" value="ECO:0007669"/>
    <property type="project" value="TreeGrafter"/>
</dbReference>
<dbReference type="PIRSF" id="PIRSF001434">
    <property type="entry name" value="CGS"/>
    <property type="match status" value="1"/>
</dbReference>
<evidence type="ECO:0000313" key="7">
    <source>
        <dbReference type="EMBL" id="SEA44354.1"/>
    </source>
</evidence>